<evidence type="ECO:0000256" key="2">
    <source>
        <dbReference type="PROSITE-ProRule" id="PRU00235"/>
    </source>
</evidence>
<dbReference type="Pfam" id="PF00415">
    <property type="entry name" value="RCC1"/>
    <property type="match status" value="4"/>
</dbReference>
<evidence type="ECO:0000256" key="1">
    <source>
        <dbReference type="ARBA" id="ARBA00022737"/>
    </source>
</evidence>
<evidence type="ECO:0000256" key="3">
    <source>
        <dbReference type="SAM" id="Coils"/>
    </source>
</evidence>
<dbReference type="VEuPathDB" id="PlasmoDB:PVX_092370"/>
<evidence type="ECO:0000256" key="4">
    <source>
        <dbReference type="SAM" id="MobiDB-lite"/>
    </source>
</evidence>
<dbReference type="Gene3D" id="2.130.10.30">
    <property type="entry name" value="Regulator of chromosome condensation 1/beta-lactamase-inhibitor protein II"/>
    <property type="match status" value="2"/>
</dbReference>
<dbReference type="PANTHER" id="PTHR22872">
    <property type="entry name" value="BTK-BINDING PROTEIN-RELATED"/>
    <property type="match status" value="1"/>
</dbReference>
<evidence type="ECO:0000313" key="5">
    <source>
        <dbReference type="EMBL" id="SCO72837.1"/>
    </source>
</evidence>
<feature type="repeat" description="RCC1" evidence="2">
    <location>
        <begin position="308"/>
        <end position="359"/>
    </location>
</feature>
<dbReference type="InterPro" id="IPR051625">
    <property type="entry name" value="Signaling_Regulatory_Domain"/>
</dbReference>
<dbReference type="EMBL" id="LT615264">
    <property type="protein sequence ID" value="SCO72837.1"/>
    <property type="molecule type" value="Genomic_DNA"/>
</dbReference>
<reference evidence="5 6" key="1">
    <citation type="submission" date="2016-07" db="EMBL/GenBank/DDBJ databases">
        <authorList>
            <consortium name="Pathogen Informatics"/>
        </authorList>
    </citation>
    <scope>NUCLEOTIDE SEQUENCE [LARGE SCALE GENOMIC DNA]</scope>
</reference>
<gene>
    <name evidence="5" type="ORF">PVC01_090038500</name>
</gene>
<dbReference type="VEuPathDB" id="PlasmoDB:PVP01_0936000"/>
<dbReference type="Proteomes" id="UP000305196">
    <property type="component" value="Chromosome 9"/>
</dbReference>
<evidence type="ECO:0008006" key="7">
    <source>
        <dbReference type="Google" id="ProtNLM"/>
    </source>
</evidence>
<dbReference type="VEuPathDB" id="PlasmoDB:PVW1_090040500"/>
<feature type="repeat" description="RCC1" evidence="2">
    <location>
        <begin position="106"/>
        <end position="156"/>
    </location>
</feature>
<feature type="compositionally biased region" description="Basic and acidic residues" evidence="4">
    <location>
        <begin position="241"/>
        <end position="252"/>
    </location>
</feature>
<dbReference type="VEuPathDB" id="PlasmoDB:PVPAM_090040100"/>
<accession>A0A1G4HD60</accession>
<feature type="compositionally biased region" description="Basic and acidic residues" evidence="4">
    <location>
        <begin position="590"/>
        <end position="605"/>
    </location>
</feature>
<feature type="compositionally biased region" description="Basic residues" evidence="4">
    <location>
        <begin position="670"/>
        <end position="684"/>
    </location>
</feature>
<evidence type="ECO:0000313" key="6">
    <source>
        <dbReference type="Proteomes" id="UP000305196"/>
    </source>
</evidence>
<dbReference type="AlphaFoldDB" id="A0A1G4HD60"/>
<feature type="repeat" description="RCC1" evidence="2">
    <location>
        <begin position="54"/>
        <end position="105"/>
    </location>
</feature>
<proteinExistence type="predicted"/>
<feature type="region of interest" description="Disordered" evidence="4">
    <location>
        <begin position="561"/>
        <end position="605"/>
    </location>
</feature>
<dbReference type="InterPro" id="IPR009091">
    <property type="entry name" value="RCC1/BLIP-II"/>
</dbReference>
<dbReference type="InterPro" id="IPR000408">
    <property type="entry name" value="Reg_chr_condens"/>
</dbReference>
<feature type="region of interest" description="Disordered" evidence="4">
    <location>
        <begin position="203"/>
        <end position="252"/>
    </location>
</feature>
<keyword evidence="1" id="KW-0677">Repeat</keyword>
<feature type="repeat" description="RCC1" evidence="2">
    <location>
        <begin position="256"/>
        <end position="307"/>
    </location>
</feature>
<dbReference type="SUPFAM" id="SSF50985">
    <property type="entry name" value="RCC1/BLIP-II"/>
    <property type="match status" value="2"/>
</dbReference>
<sequence length="965" mass="107144">MGQGQGKNRLIVHGTNEFLVEKKQKFSLINIKNSAHIKDIYSGPNNLIIIYENDDFEIVGLNNYGQLGLGDKTNRSKLTINPILSRQKVRKVSCGYEHIIALMCNHNVFAWGNNNCGQLGIGNNTDEISMPLLIYFQEKVIDIACGKNHSLFLTECEDGNGEGYLDASKVKVREEGGSSPRMMKGKKQVGSGCLNGLDININDGEVGSSHGEEGKKEDGDEDADEGAKYCTDSCDDSSAASHDDSSAASHDDRPNRHILACGCGADGKLGLKREENVYFPKKIELKKKIKITSIHSSYSHNALLTSKGRLYTWGGNRNGELGIKSNKSSYKIKKIDIPQNDTVVKVSLGKLYSACLTKNHIFYVWGNNIRGIKKMSNMANVRIRHFACNEDNIIILTENEKLFLFDAFKKVQCMNKLLNTKLAHNQKGSNHLIKYNFVGNGRNYLYAYISMGTKDDVNIKGDHINVEANCEDHHLVERETSATTNLEEKKMASPVEHEATLGQAEMKGALSCQMYANEGAHFVNTLENGTTQDGASFSGGAGGGTKMGSADDYAVRAKKELEKGERYEGGGRDEKRDGVGEGQTEIEDDSFPRENDAKDELEKKQITEEETCVDLPLLEVDKDRHSSTFSKFRKSKNREGQNDLYLQGAREGGQKRTNKNGTTKGDNIHHKVRDRKRDKKKEAKRRNGVEDHLIQNVGYMKANSINTEDVTMGGDYILKHTEHIINRNRHCLDYLSVDGELGLHWDSFGHKKGQNAQRGNKSGGKHTGGHPMSTVGEDQYAQLNIVLLKELTKQKKINVVYCHLLNRLQRELNQLREEKKNFKKKISTLQKFANLKRNVAPDGGQENEGVNFHLCVGGGAHNDGLADRGGGGGGGDGGDGGNHDRCYDYRYDCHHDCRRENGNNGGTGTFSLNQSADLTNFTSENAPGVPNNLQVLDQVAPDLFLKRRDDHNDNPNNIPIFFLHS</sequence>
<feature type="compositionally biased region" description="Basic and acidic residues" evidence="4">
    <location>
        <begin position="561"/>
        <end position="579"/>
    </location>
</feature>
<dbReference type="PROSITE" id="PS50012">
    <property type="entry name" value="RCC1_3"/>
    <property type="match status" value="4"/>
</dbReference>
<feature type="coiled-coil region" evidence="3">
    <location>
        <begin position="798"/>
        <end position="832"/>
    </location>
</feature>
<protein>
    <recommendedName>
        <fullName evidence="7">Regulator of chromosome condensation</fullName>
    </recommendedName>
</protein>
<name>A0A1G4HD60_PLAVI</name>
<dbReference type="PROSITE" id="PS00626">
    <property type="entry name" value="RCC1_2"/>
    <property type="match status" value="2"/>
</dbReference>
<feature type="region of interest" description="Disordered" evidence="4">
    <location>
        <begin position="752"/>
        <end position="775"/>
    </location>
</feature>
<keyword evidence="3" id="KW-0175">Coiled coil</keyword>
<dbReference type="PRINTS" id="PR00633">
    <property type="entry name" value="RCCNDNSATION"/>
</dbReference>
<feature type="region of interest" description="Disordered" evidence="4">
    <location>
        <begin position="625"/>
        <end position="688"/>
    </location>
</feature>
<organism evidence="5 6">
    <name type="scientific">Plasmodium vivax</name>
    <name type="common">malaria parasite P. vivax</name>
    <dbReference type="NCBI Taxonomy" id="5855"/>
    <lineage>
        <taxon>Eukaryota</taxon>
        <taxon>Sar</taxon>
        <taxon>Alveolata</taxon>
        <taxon>Apicomplexa</taxon>
        <taxon>Aconoidasida</taxon>
        <taxon>Haemosporida</taxon>
        <taxon>Plasmodiidae</taxon>
        <taxon>Plasmodium</taxon>
        <taxon>Plasmodium (Plasmodium)</taxon>
    </lineage>
</organism>